<evidence type="ECO:0000256" key="5">
    <source>
        <dbReference type="SAM" id="SignalP"/>
    </source>
</evidence>
<dbReference type="InParanoid" id="D8LH90"/>
<evidence type="ECO:0000259" key="6">
    <source>
        <dbReference type="Pfam" id="PF01571"/>
    </source>
</evidence>
<evidence type="ECO:0000256" key="1">
    <source>
        <dbReference type="ARBA" id="ARBA00004173"/>
    </source>
</evidence>
<dbReference type="STRING" id="2880.D8LH90"/>
<evidence type="ECO:0000256" key="3">
    <source>
        <dbReference type="ARBA" id="ARBA00023128"/>
    </source>
</evidence>
<dbReference type="SUPFAM" id="SSF103025">
    <property type="entry name" value="Folate-binding domain"/>
    <property type="match status" value="1"/>
</dbReference>
<dbReference type="OMA" id="ACACIPL"/>
<feature type="region of interest" description="Disordered" evidence="4">
    <location>
        <begin position="482"/>
        <end position="503"/>
    </location>
</feature>
<accession>D8LH90</accession>
<dbReference type="PANTHER" id="PTHR22602:SF0">
    <property type="entry name" value="TRANSFERASE CAF17, MITOCHONDRIAL-RELATED"/>
    <property type="match status" value="1"/>
</dbReference>
<dbReference type="Proteomes" id="UP000002630">
    <property type="component" value="Linkage Group LG25"/>
</dbReference>
<keyword evidence="2" id="KW-0809">Transit peptide</keyword>
<dbReference type="InterPro" id="IPR045179">
    <property type="entry name" value="YgfZ/GcvT"/>
</dbReference>
<dbReference type="Gene3D" id="3.30.1360.120">
    <property type="entry name" value="Probable tRNA modification gtpase trme, domain 1"/>
    <property type="match status" value="1"/>
</dbReference>
<organism evidence="7 8">
    <name type="scientific">Ectocarpus siliculosus</name>
    <name type="common">Brown alga</name>
    <name type="synonym">Conferva siliculosa</name>
    <dbReference type="NCBI Taxonomy" id="2880"/>
    <lineage>
        <taxon>Eukaryota</taxon>
        <taxon>Sar</taxon>
        <taxon>Stramenopiles</taxon>
        <taxon>Ochrophyta</taxon>
        <taxon>PX clade</taxon>
        <taxon>Phaeophyceae</taxon>
        <taxon>Ectocarpales</taxon>
        <taxon>Ectocarpaceae</taxon>
        <taxon>Ectocarpus</taxon>
    </lineage>
</organism>
<dbReference type="EMBL" id="FN648364">
    <property type="protein sequence ID" value="CBN74309.1"/>
    <property type="molecule type" value="Genomic_DNA"/>
</dbReference>
<dbReference type="InterPro" id="IPR027266">
    <property type="entry name" value="TrmE/GcvT-like"/>
</dbReference>
<proteinExistence type="predicted"/>
<feature type="compositionally biased region" description="Low complexity" evidence="4">
    <location>
        <begin position="55"/>
        <end position="69"/>
    </location>
</feature>
<gene>
    <name evidence="7" type="ORF">Esi_0019_0094</name>
</gene>
<keyword evidence="8" id="KW-1185">Reference proteome</keyword>
<dbReference type="OrthoDB" id="191995at2759"/>
<feature type="chain" id="PRO_5005672253" evidence="5">
    <location>
        <begin position="25"/>
        <end position="544"/>
    </location>
</feature>
<reference evidence="7 8" key="1">
    <citation type="journal article" date="2010" name="Nature">
        <title>The Ectocarpus genome and the independent evolution of multicellularity in brown algae.</title>
        <authorList>
            <person name="Cock J.M."/>
            <person name="Sterck L."/>
            <person name="Rouze P."/>
            <person name="Scornet D."/>
            <person name="Allen A.E."/>
            <person name="Amoutzias G."/>
            <person name="Anthouard V."/>
            <person name="Artiguenave F."/>
            <person name="Aury J.M."/>
            <person name="Badger J.H."/>
            <person name="Beszteri B."/>
            <person name="Billiau K."/>
            <person name="Bonnet E."/>
            <person name="Bothwell J.H."/>
            <person name="Bowler C."/>
            <person name="Boyen C."/>
            <person name="Brownlee C."/>
            <person name="Carrano C.J."/>
            <person name="Charrier B."/>
            <person name="Cho G.Y."/>
            <person name="Coelho S.M."/>
            <person name="Collen J."/>
            <person name="Corre E."/>
            <person name="Da Silva C."/>
            <person name="Delage L."/>
            <person name="Delaroque N."/>
            <person name="Dittami S.M."/>
            <person name="Doulbeau S."/>
            <person name="Elias M."/>
            <person name="Farnham G."/>
            <person name="Gachon C.M."/>
            <person name="Gschloessl B."/>
            <person name="Heesch S."/>
            <person name="Jabbari K."/>
            <person name="Jubin C."/>
            <person name="Kawai H."/>
            <person name="Kimura K."/>
            <person name="Kloareg B."/>
            <person name="Kupper F.C."/>
            <person name="Lang D."/>
            <person name="Le Bail A."/>
            <person name="Leblanc C."/>
            <person name="Lerouge P."/>
            <person name="Lohr M."/>
            <person name="Lopez P.J."/>
            <person name="Martens C."/>
            <person name="Maumus F."/>
            <person name="Michel G."/>
            <person name="Miranda-Saavedra D."/>
            <person name="Morales J."/>
            <person name="Moreau H."/>
            <person name="Motomura T."/>
            <person name="Nagasato C."/>
            <person name="Napoli C.A."/>
            <person name="Nelson D.R."/>
            <person name="Nyvall-Collen P."/>
            <person name="Peters A.F."/>
            <person name="Pommier C."/>
            <person name="Potin P."/>
            <person name="Poulain J."/>
            <person name="Quesneville H."/>
            <person name="Read B."/>
            <person name="Rensing S.A."/>
            <person name="Ritter A."/>
            <person name="Rousvoal S."/>
            <person name="Samanta M."/>
            <person name="Samson G."/>
            <person name="Schroeder D.C."/>
            <person name="Segurens B."/>
            <person name="Strittmatter M."/>
            <person name="Tonon T."/>
            <person name="Tregear J.W."/>
            <person name="Valentin K."/>
            <person name="von Dassow P."/>
            <person name="Yamagishi T."/>
            <person name="Van de Peer Y."/>
            <person name="Wincker P."/>
        </authorList>
    </citation>
    <scope>NUCLEOTIDE SEQUENCE [LARGE SCALE GENOMIC DNA]</scope>
    <source>
        <strain evidence="8">Ec32 / CCAP1310/4</strain>
    </source>
</reference>
<dbReference type="PANTHER" id="PTHR22602">
    <property type="entry name" value="TRANSFERASE CAF17, MITOCHONDRIAL-RELATED"/>
    <property type="match status" value="1"/>
</dbReference>
<feature type="domain" description="GCVT N-terminal" evidence="6">
    <location>
        <begin position="135"/>
        <end position="255"/>
    </location>
</feature>
<comment type="subcellular location">
    <subcellularLocation>
        <location evidence="1">Mitochondrion</location>
    </subcellularLocation>
</comment>
<evidence type="ECO:0000313" key="8">
    <source>
        <dbReference type="Proteomes" id="UP000002630"/>
    </source>
</evidence>
<feature type="region of interest" description="Disordered" evidence="4">
    <location>
        <begin position="55"/>
        <end position="89"/>
    </location>
</feature>
<sequence length="544" mass="57547">MAPEPWSKVSSCLLACACIPLAVGLSPWAATTSRSTSFGSSSALGSSARLWAQRSSSSRSSSSGSGSSSCGTVSPGPGGRSTPTCSLDDLRTAQSENGGVIGDVSYDDGHVLQNVLVSGFEAGTGARQRADAVADAAASGTLLVDKSHWGVIRVEGEDRLRFLHSQGTNAFERATVGQVVATCFTNNIGRVVDFCEGVVLDDAVWLISSPHRWQKLLGTMDKFIFPMDKTTVSSLSEELAVFSLAGPKAAETMAMAKCASCPEPGRSVEWEFEGEKVLIIGHARPLTRTREEEEGVSHDAEGVLSGDGERQGTQQHPYYSVIVPVSVSSKVWSALSASPSVVAAGEEEWQTLRIKQGFPFPGKELTADYNPLEAGLWHAVHFDKGCYIGQESISRVNAYNAVSKALYGVSFEDSTSPEQGTELFVQETGKSAGVVTSMLDRDATSHPFGLAYIRTKAGGVGLKLSTKEGEPLGTVVQVPYPTRSDAESAMPPAKKEGDSGDKATAAAAVLGLEEEKAKEKARKAAKLEAMQKKIDALKARRKTS</sequence>
<name>D8LH90_ECTSI</name>
<evidence type="ECO:0000256" key="2">
    <source>
        <dbReference type="ARBA" id="ARBA00022946"/>
    </source>
</evidence>
<dbReference type="InterPro" id="IPR017703">
    <property type="entry name" value="YgfZ/GCV_T_CS"/>
</dbReference>
<dbReference type="NCBIfam" id="TIGR03317">
    <property type="entry name" value="ygfZ_signature"/>
    <property type="match status" value="1"/>
</dbReference>
<dbReference type="EMBL" id="FN649750">
    <property type="protein sequence ID" value="CBN74309.1"/>
    <property type="molecule type" value="Genomic_DNA"/>
</dbReference>
<dbReference type="Pfam" id="PF01571">
    <property type="entry name" value="GCV_T"/>
    <property type="match status" value="1"/>
</dbReference>
<keyword evidence="3" id="KW-0496">Mitochondrion</keyword>
<dbReference type="GO" id="GO:0016226">
    <property type="term" value="P:iron-sulfur cluster assembly"/>
    <property type="evidence" value="ECO:0007669"/>
    <property type="project" value="TreeGrafter"/>
</dbReference>
<feature type="region of interest" description="Disordered" evidence="4">
    <location>
        <begin position="289"/>
        <end position="311"/>
    </location>
</feature>
<keyword evidence="5" id="KW-0732">Signal</keyword>
<protein>
    <submittedName>
        <fullName evidence="7">Folate-binding protein YgfZ</fullName>
    </submittedName>
</protein>
<dbReference type="GO" id="GO:0005739">
    <property type="term" value="C:mitochondrion"/>
    <property type="evidence" value="ECO:0007669"/>
    <property type="project" value="UniProtKB-SubCell"/>
</dbReference>
<evidence type="ECO:0000313" key="7">
    <source>
        <dbReference type="EMBL" id="CBN74309.1"/>
    </source>
</evidence>
<dbReference type="AlphaFoldDB" id="D8LH90"/>
<feature type="signal peptide" evidence="5">
    <location>
        <begin position="1"/>
        <end position="24"/>
    </location>
</feature>
<dbReference type="InterPro" id="IPR006222">
    <property type="entry name" value="GCVT_N"/>
</dbReference>
<dbReference type="eggNOG" id="KOG2770">
    <property type="taxonomic scope" value="Eukaryota"/>
</dbReference>
<feature type="compositionally biased region" description="Basic and acidic residues" evidence="4">
    <location>
        <begin position="289"/>
        <end position="301"/>
    </location>
</feature>
<evidence type="ECO:0000256" key="4">
    <source>
        <dbReference type="SAM" id="MobiDB-lite"/>
    </source>
</evidence>